<dbReference type="EMBL" id="BLVP01000006">
    <property type="protein sequence ID" value="GFM36550.1"/>
    <property type="molecule type" value="Genomic_DNA"/>
</dbReference>
<proteinExistence type="predicted"/>
<evidence type="ECO:0000313" key="2">
    <source>
        <dbReference type="EMBL" id="GFM36550.1"/>
    </source>
</evidence>
<sequence length="88" mass="9931">MPFRRPGTDRADRHRVGRLRFLWVEQPDIRKKRIMGKRAGIMYALAERCGYLAGADRAGTLRTEAVRPGAERSGSGEDVEAMQDVRST</sequence>
<comment type="caution">
    <text evidence="2">The sequence shown here is derived from an EMBL/GenBank/DDBJ whole genome shotgun (WGS) entry which is preliminary data.</text>
</comment>
<accession>A0A7J0BSA0</accession>
<dbReference type="Proteomes" id="UP000503820">
    <property type="component" value="Unassembled WGS sequence"/>
</dbReference>
<reference evidence="2 3" key="1">
    <citation type="submission" date="2020-05" db="EMBL/GenBank/DDBJ databases">
        <title>Draft genome sequence of Desulfovibrio psychrotolerans JS1T.</title>
        <authorList>
            <person name="Ueno A."/>
            <person name="Tamazawa S."/>
            <person name="Tamamura S."/>
            <person name="Murakami T."/>
            <person name="Kiyama T."/>
            <person name="Inomata H."/>
            <person name="Amano Y."/>
            <person name="Miyakawa K."/>
            <person name="Tamaki H."/>
            <person name="Naganuma T."/>
            <person name="Kaneko K."/>
        </authorList>
    </citation>
    <scope>NUCLEOTIDE SEQUENCE [LARGE SCALE GENOMIC DNA]</scope>
    <source>
        <strain evidence="2 3">JS1</strain>
    </source>
</reference>
<feature type="region of interest" description="Disordered" evidence="1">
    <location>
        <begin position="65"/>
        <end position="88"/>
    </location>
</feature>
<gene>
    <name evidence="2" type="ORF">DSM19430T_12340</name>
</gene>
<name>A0A7J0BSA0_9BACT</name>
<organism evidence="2 3">
    <name type="scientific">Desulfovibrio psychrotolerans</name>
    <dbReference type="NCBI Taxonomy" id="415242"/>
    <lineage>
        <taxon>Bacteria</taxon>
        <taxon>Pseudomonadati</taxon>
        <taxon>Thermodesulfobacteriota</taxon>
        <taxon>Desulfovibrionia</taxon>
        <taxon>Desulfovibrionales</taxon>
        <taxon>Desulfovibrionaceae</taxon>
        <taxon>Desulfovibrio</taxon>
    </lineage>
</organism>
<evidence type="ECO:0000256" key="1">
    <source>
        <dbReference type="SAM" id="MobiDB-lite"/>
    </source>
</evidence>
<protein>
    <submittedName>
        <fullName evidence="2">Uncharacterized protein</fullName>
    </submittedName>
</protein>
<keyword evidence="3" id="KW-1185">Reference proteome</keyword>
<dbReference type="AlphaFoldDB" id="A0A7J0BSA0"/>
<evidence type="ECO:0000313" key="3">
    <source>
        <dbReference type="Proteomes" id="UP000503820"/>
    </source>
</evidence>